<reference evidence="2" key="1">
    <citation type="submission" date="2011-11" db="EMBL/GenBank/DDBJ databases">
        <title>Complete sequence of Desulfosporosinus orientis DSM 765.</title>
        <authorList>
            <person name="Lucas S."/>
            <person name="Han J."/>
            <person name="Lapidus A."/>
            <person name="Cheng J.-F."/>
            <person name="Goodwin L."/>
            <person name="Pitluck S."/>
            <person name="Peters L."/>
            <person name="Ovchinnikova G."/>
            <person name="Teshima H."/>
            <person name="Detter J.C."/>
            <person name="Han C."/>
            <person name="Tapia R."/>
            <person name="Land M."/>
            <person name="Hauser L."/>
            <person name="Kyrpides N."/>
            <person name="Ivanova N."/>
            <person name="Pagani I."/>
            <person name="Pester M."/>
            <person name="Spring S."/>
            <person name="Ollivier B."/>
            <person name="Rattei T."/>
            <person name="Klenk H.-P."/>
            <person name="Wagner M."/>
            <person name="Loy A."/>
            <person name="Woyke T."/>
        </authorList>
    </citation>
    <scope>NUCLEOTIDE SEQUENCE [LARGE SCALE GENOMIC DNA]</scope>
    <source>
        <strain evidence="2">ATCC 19365 / DSM 765 / NCIMB 8382 / VKM B-1628</strain>
    </source>
</reference>
<dbReference type="EMBL" id="CP003108">
    <property type="protein sequence ID" value="AET69509.1"/>
    <property type="molecule type" value="Genomic_DNA"/>
</dbReference>
<dbReference type="AlphaFoldDB" id="G7WFZ4"/>
<evidence type="ECO:0000313" key="2">
    <source>
        <dbReference type="Proteomes" id="UP000006346"/>
    </source>
</evidence>
<protein>
    <recommendedName>
        <fullName evidence="3">DUF2992 family protein</fullName>
    </recommendedName>
</protein>
<reference evidence="1 2" key="2">
    <citation type="journal article" date="2012" name="J. Bacteriol.">
        <title>Complete genome sequences of Desulfosporosinus orientis DSM765T, Desulfosporosinus youngiae DSM17734T, Desulfosporosinus meridiei DSM13257T, and Desulfosporosinus acidiphilus DSM22704T.</title>
        <authorList>
            <person name="Pester M."/>
            <person name="Brambilla E."/>
            <person name="Alazard D."/>
            <person name="Rattei T."/>
            <person name="Weinmaier T."/>
            <person name="Han J."/>
            <person name="Lucas S."/>
            <person name="Lapidus A."/>
            <person name="Cheng J.F."/>
            <person name="Goodwin L."/>
            <person name="Pitluck S."/>
            <person name="Peters L."/>
            <person name="Ovchinnikova G."/>
            <person name="Teshima H."/>
            <person name="Detter J.C."/>
            <person name="Han C.S."/>
            <person name="Tapia R."/>
            <person name="Land M.L."/>
            <person name="Hauser L."/>
            <person name="Kyrpides N.C."/>
            <person name="Ivanova N.N."/>
            <person name="Pagani I."/>
            <person name="Huntmann M."/>
            <person name="Wei C.L."/>
            <person name="Davenport K.W."/>
            <person name="Daligault H."/>
            <person name="Chain P.S."/>
            <person name="Chen A."/>
            <person name="Mavromatis K."/>
            <person name="Markowitz V."/>
            <person name="Szeto E."/>
            <person name="Mikhailova N."/>
            <person name="Pati A."/>
            <person name="Wagner M."/>
            <person name="Woyke T."/>
            <person name="Ollivier B."/>
            <person name="Klenk H.P."/>
            <person name="Spring S."/>
            <person name="Loy A."/>
        </authorList>
    </citation>
    <scope>NUCLEOTIDE SEQUENCE [LARGE SCALE GENOMIC DNA]</scope>
    <source>
        <strain evidence="2">ATCC 19365 / DSM 765 / NCIMB 8382 / VKM B-1628</strain>
    </source>
</reference>
<sequence>MKLTIYFDDQFWVGVIEEAADSKLKAVRHIFGPEPHDSEVLWFVNHSMVDLFLAAKPLKCSVLPKHKAANPKRLARQVAKEMHNKGISTFSQEAIKEDLKSRKQERQVLSKSQREELAKKKRLLGTLKAKAKHRGK</sequence>
<organism evidence="1 2">
    <name type="scientific">Desulfosporosinus orientis (strain ATCC 19365 / DSM 765 / NCIMB 8382 / VKM B-1628 / Singapore I)</name>
    <name type="common">Desulfotomaculum orientis</name>
    <dbReference type="NCBI Taxonomy" id="768706"/>
    <lineage>
        <taxon>Bacteria</taxon>
        <taxon>Bacillati</taxon>
        <taxon>Bacillota</taxon>
        <taxon>Clostridia</taxon>
        <taxon>Eubacteriales</taxon>
        <taxon>Desulfitobacteriaceae</taxon>
        <taxon>Desulfosporosinus</taxon>
    </lineage>
</organism>
<proteinExistence type="predicted"/>
<dbReference type="Pfam" id="PF11208">
    <property type="entry name" value="DUF2992"/>
    <property type="match status" value="1"/>
</dbReference>
<dbReference type="HOGENOM" id="CLU_123192_1_0_9"/>
<accession>G7WFZ4</accession>
<name>G7WFZ4_DESOD</name>
<dbReference type="eggNOG" id="ENOG502ZBVG">
    <property type="taxonomic scope" value="Bacteria"/>
</dbReference>
<keyword evidence="2" id="KW-1185">Reference proteome</keyword>
<evidence type="ECO:0000313" key="1">
    <source>
        <dbReference type="EMBL" id="AET69509.1"/>
    </source>
</evidence>
<dbReference type="OrthoDB" id="4570726at2"/>
<dbReference type="PIRSF" id="PIRSF021328">
    <property type="entry name" value="UCP021328"/>
    <property type="match status" value="1"/>
</dbReference>
<dbReference type="RefSeq" id="WP_014186316.1">
    <property type="nucleotide sequence ID" value="NC_016584.1"/>
</dbReference>
<gene>
    <name evidence="1" type="ordered locus">Desor_4067</name>
</gene>
<evidence type="ECO:0008006" key="3">
    <source>
        <dbReference type="Google" id="ProtNLM"/>
    </source>
</evidence>
<dbReference type="InterPro" id="IPR016787">
    <property type="entry name" value="UCP021328"/>
</dbReference>
<dbReference type="KEGG" id="dor:Desor_4067"/>
<dbReference type="PATRIC" id="fig|768706.3.peg.4119"/>
<dbReference type="Proteomes" id="UP000006346">
    <property type="component" value="Chromosome"/>
</dbReference>
<dbReference type="STRING" id="768706.Desor_4067"/>